<keyword evidence="4" id="KW-1185">Reference proteome</keyword>
<evidence type="ECO:0000313" key="4">
    <source>
        <dbReference type="Proteomes" id="UP000518752"/>
    </source>
</evidence>
<comment type="similarity">
    <text evidence="1">Belongs to the lcsJ thioesterase family.</text>
</comment>
<reference evidence="3 4" key="1">
    <citation type="journal article" date="2020" name="ISME J.">
        <title>Uncovering the hidden diversity of litter-decomposition mechanisms in mushroom-forming fungi.</title>
        <authorList>
            <person name="Floudas D."/>
            <person name="Bentzer J."/>
            <person name="Ahren D."/>
            <person name="Johansson T."/>
            <person name="Persson P."/>
            <person name="Tunlid A."/>
        </authorList>
    </citation>
    <scope>NUCLEOTIDE SEQUENCE [LARGE SCALE GENOMIC DNA]</scope>
    <source>
        <strain evidence="3 4">CBS 406.79</strain>
    </source>
</reference>
<feature type="region of interest" description="Disordered" evidence="2">
    <location>
        <begin position="263"/>
        <end position="296"/>
    </location>
</feature>
<evidence type="ECO:0000313" key="3">
    <source>
        <dbReference type="EMBL" id="KAF5390874.1"/>
    </source>
</evidence>
<name>A0A8H5HX09_9AGAR</name>
<dbReference type="AlphaFoldDB" id="A0A8H5HX09"/>
<feature type="compositionally biased region" description="Acidic residues" evidence="2">
    <location>
        <begin position="271"/>
        <end position="287"/>
    </location>
</feature>
<gene>
    <name evidence="3" type="ORF">D9757_004442</name>
</gene>
<dbReference type="InterPro" id="IPR051490">
    <property type="entry name" value="THEM6_lcsJ_thioesterase"/>
</dbReference>
<dbReference type="Pfam" id="PF13279">
    <property type="entry name" value="4HBT_2"/>
    <property type="match status" value="1"/>
</dbReference>
<accession>A0A8H5HX09</accession>
<organism evidence="3 4">
    <name type="scientific">Collybiopsis confluens</name>
    <dbReference type="NCBI Taxonomy" id="2823264"/>
    <lineage>
        <taxon>Eukaryota</taxon>
        <taxon>Fungi</taxon>
        <taxon>Dikarya</taxon>
        <taxon>Basidiomycota</taxon>
        <taxon>Agaricomycotina</taxon>
        <taxon>Agaricomycetes</taxon>
        <taxon>Agaricomycetidae</taxon>
        <taxon>Agaricales</taxon>
        <taxon>Marasmiineae</taxon>
        <taxon>Omphalotaceae</taxon>
        <taxon>Collybiopsis</taxon>
    </lineage>
</organism>
<evidence type="ECO:0000256" key="1">
    <source>
        <dbReference type="ARBA" id="ARBA00038476"/>
    </source>
</evidence>
<dbReference type="Proteomes" id="UP000518752">
    <property type="component" value="Unassembled WGS sequence"/>
</dbReference>
<dbReference type="OrthoDB" id="265761at2759"/>
<protein>
    <submittedName>
        <fullName evidence="3">Uncharacterized protein</fullName>
    </submittedName>
</protein>
<feature type="region of interest" description="Disordered" evidence="2">
    <location>
        <begin position="140"/>
        <end position="163"/>
    </location>
</feature>
<proteinExistence type="inferred from homology"/>
<sequence>MRLRHLTSFSQTMFMSKSSKVKAYERWVDSLTPIGKTPFQEAVFRSWASIDECDYNFHLSNSSYAKALDGSRFKLAVQLLPKFLLAGGVIPLAGPHFHFVREIPILAKYEVRISLEAWDEKWMYIVCRFVSRGKKERSKKNAGLKIGAESSATSTSSPTPNPSFFHAPISSSGISMSSTPLRSDPSAGGGAGTGAAHNPPNEKEMEKLTSKLLANASAVNYEEPDGATLHTITVSQMCFKMGRITVPPALVFAINGLCGPPPSTSFKTSGDGDDDDGGGEEKEEEEEVKSYSRATPPPHWDNVCEIVSGVHGGSIKKLRAFLRGGWKDVPEGERWWEQAMGGPVDERRRLNLEKLELLKRGMEGARNGIMRWG</sequence>
<dbReference type="PANTHER" id="PTHR12475:SF4">
    <property type="entry name" value="PROTEIN THEM6"/>
    <property type="match status" value="1"/>
</dbReference>
<comment type="caution">
    <text evidence="3">The sequence shown here is derived from an EMBL/GenBank/DDBJ whole genome shotgun (WGS) entry which is preliminary data.</text>
</comment>
<dbReference type="EMBL" id="JAACJN010000013">
    <property type="protein sequence ID" value="KAF5390874.1"/>
    <property type="molecule type" value="Genomic_DNA"/>
</dbReference>
<dbReference type="SUPFAM" id="SSF54637">
    <property type="entry name" value="Thioesterase/thiol ester dehydrase-isomerase"/>
    <property type="match status" value="1"/>
</dbReference>
<dbReference type="InterPro" id="IPR029069">
    <property type="entry name" value="HotDog_dom_sf"/>
</dbReference>
<feature type="region of interest" description="Disordered" evidence="2">
    <location>
        <begin position="175"/>
        <end position="206"/>
    </location>
</feature>
<evidence type="ECO:0000256" key="2">
    <source>
        <dbReference type="SAM" id="MobiDB-lite"/>
    </source>
</evidence>
<dbReference type="PANTHER" id="PTHR12475">
    <property type="match status" value="1"/>
</dbReference>